<evidence type="ECO:0000313" key="3">
    <source>
        <dbReference type="EMBL" id="OSI16736.1"/>
    </source>
</evidence>
<keyword evidence="4" id="KW-1185">Reference proteome</keyword>
<evidence type="ECO:0000313" key="4">
    <source>
        <dbReference type="Proteomes" id="UP000193118"/>
    </source>
</evidence>
<dbReference type="Proteomes" id="UP000193118">
    <property type="component" value="Unassembled WGS sequence"/>
</dbReference>
<evidence type="ECO:0000313" key="1">
    <source>
        <dbReference type="EMBL" id="OSI13843.1"/>
    </source>
</evidence>
<name>A0A1X3D1P3_9NEIS</name>
<reference evidence="1" key="2">
    <citation type="submission" date="2017-01" db="EMBL/GenBank/DDBJ databases">
        <authorList>
            <person name="Mah S.A."/>
            <person name="Swanson W.J."/>
            <person name="Moy G.W."/>
            <person name="Vacquier V.D."/>
        </authorList>
    </citation>
    <scope>NUCLEOTIDE SEQUENCE [LARGE SCALE GENOMIC DNA]</scope>
    <source>
        <strain evidence="1">DSM 19151</strain>
    </source>
</reference>
<feature type="non-terminal residue" evidence="1">
    <location>
        <position position="34"/>
    </location>
</feature>
<dbReference type="EMBL" id="MTBO01000014">
    <property type="protein sequence ID" value="OSI16736.1"/>
    <property type="molecule type" value="Genomic_DNA"/>
</dbReference>
<evidence type="ECO:0000313" key="2">
    <source>
        <dbReference type="EMBL" id="OSI16186.1"/>
    </source>
</evidence>
<organism evidence="1 4">
    <name type="scientific">Neisseria dentiae</name>
    <dbReference type="NCBI Taxonomy" id="194197"/>
    <lineage>
        <taxon>Bacteria</taxon>
        <taxon>Pseudomonadati</taxon>
        <taxon>Pseudomonadota</taxon>
        <taxon>Betaproteobacteria</taxon>
        <taxon>Neisseriales</taxon>
        <taxon>Neisseriaceae</taxon>
        <taxon>Neisseria</taxon>
    </lineage>
</organism>
<proteinExistence type="predicted"/>
<comment type="caution">
    <text evidence="1">The sequence shown here is derived from an EMBL/GenBank/DDBJ whole genome shotgun (WGS) entry which is preliminary data.</text>
</comment>
<dbReference type="EMBL" id="MTBO01000017">
    <property type="protein sequence ID" value="OSI16186.1"/>
    <property type="molecule type" value="Genomic_DNA"/>
</dbReference>
<reference evidence="4" key="1">
    <citation type="submission" date="2017-01" db="EMBL/GenBank/DDBJ databases">
        <authorList>
            <person name="Wolfgang W.J."/>
            <person name="Cole J."/>
            <person name="Wroblewski D."/>
            <person name="Mcginnis J."/>
            <person name="Musser K.A."/>
        </authorList>
    </citation>
    <scope>NUCLEOTIDE SEQUENCE [LARGE SCALE GENOMIC DNA]</scope>
    <source>
        <strain evidence="4">DSM 19151</strain>
    </source>
</reference>
<dbReference type="EMBL" id="MTBO01000053">
    <property type="protein sequence ID" value="OSI13843.1"/>
    <property type="molecule type" value="Genomic_DNA"/>
</dbReference>
<dbReference type="AlphaFoldDB" id="A0A1X3D1P3"/>
<accession>A0A1X3D1P3</accession>
<protein>
    <submittedName>
        <fullName evidence="1">Transposase</fullName>
    </submittedName>
</protein>
<sequence length="34" mass="4215">MSKYNLHFKYRAVLHYHQVHSQQRTAEHFNVSRT</sequence>
<gene>
    <name evidence="3" type="ORF">BWD09_06970</name>
    <name evidence="2" type="ORF">BWD09_07490</name>
    <name evidence="1" type="ORF">BWD09_12175</name>
</gene>